<keyword evidence="1" id="KW-0812">Transmembrane</keyword>
<dbReference type="InterPro" id="IPR019402">
    <property type="entry name" value="CWH43_N"/>
</dbReference>
<feature type="transmembrane region" description="Helical" evidence="1">
    <location>
        <begin position="98"/>
        <end position="118"/>
    </location>
</feature>
<dbReference type="Pfam" id="PF10277">
    <property type="entry name" value="Frag1"/>
    <property type="match status" value="1"/>
</dbReference>
<evidence type="ECO:0000256" key="1">
    <source>
        <dbReference type="SAM" id="Phobius"/>
    </source>
</evidence>
<sequence>MKREKLKPRNFNNVLVSKKTIESSNKGNSNPEVTISNKFSYNQKIKVNIHHRLINFLIFIYPLVVAFVSLLLYLMEDRWSGYLPTISETGTEYPNNDFFAIAMGIGSFSTGFGLFLRVVYIHQCVTSSKLIIVTLYILASIASTGIVGLGFFSINEDHKHHFIFASVGFVSILIFEFVEIISQKYVALLMKKKRILSLTLAVIGLILFGGIDFILTDRNIITINACGEYIMLYFMMYIIYTYYYELNSVNIDIVFL</sequence>
<proteinExistence type="predicted"/>
<keyword evidence="1" id="KW-1133">Transmembrane helix</keyword>
<feature type="transmembrane region" description="Helical" evidence="1">
    <location>
        <begin position="160"/>
        <end position="182"/>
    </location>
</feature>
<protein>
    <recommendedName>
        <fullName evidence="2">CWH43-like N-terminal domain-containing protein</fullName>
    </recommendedName>
</protein>
<feature type="transmembrane region" description="Helical" evidence="1">
    <location>
        <begin position="53"/>
        <end position="75"/>
    </location>
</feature>
<evidence type="ECO:0000259" key="2">
    <source>
        <dbReference type="Pfam" id="PF10277"/>
    </source>
</evidence>
<feature type="domain" description="CWH43-like N-terminal" evidence="2">
    <location>
        <begin position="53"/>
        <end position="247"/>
    </location>
</feature>
<evidence type="ECO:0000313" key="4">
    <source>
        <dbReference type="Proteomes" id="UP001470230"/>
    </source>
</evidence>
<feature type="transmembrane region" description="Helical" evidence="1">
    <location>
        <begin position="130"/>
        <end position="154"/>
    </location>
</feature>
<name>A0ABR2IZ56_9EUKA</name>
<gene>
    <name evidence="3" type="ORF">M9Y10_008155</name>
</gene>
<dbReference type="Proteomes" id="UP001470230">
    <property type="component" value="Unassembled WGS sequence"/>
</dbReference>
<comment type="caution">
    <text evidence="3">The sequence shown here is derived from an EMBL/GenBank/DDBJ whole genome shotgun (WGS) entry which is preliminary data.</text>
</comment>
<organism evidence="3 4">
    <name type="scientific">Tritrichomonas musculus</name>
    <dbReference type="NCBI Taxonomy" id="1915356"/>
    <lineage>
        <taxon>Eukaryota</taxon>
        <taxon>Metamonada</taxon>
        <taxon>Parabasalia</taxon>
        <taxon>Tritrichomonadida</taxon>
        <taxon>Tritrichomonadidae</taxon>
        <taxon>Tritrichomonas</taxon>
    </lineage>
</organism>
<accession>A0ABR2IZ56</accession>
<feature type="transmembrane region" description="Helical" evidence="1">
    <location>
        <begin position="221"/>
        <end position="243"/>
    </location>
</feature>
<evidence type="ECO:0000313" key="3">
    <source>
        <dbReference type="EMBL" id="KAK8870277.1"/>
    </source>
</evidence>
<keyword evidence="1" id="KW-0472">Membrane</keyword>
<keyword evidence="4" id="KW-1185">Reference proteome</keyword>
<dbReference type="EMBL" id="JAPFFF010000014">
    <property type="protein sequence ID" value="KAK8870277.1"/>
    <property type="molecule type" value="Genomic_DNA"/>
</dbReference>
<feature type="transmembrane region" description="Helical" evidence="1">
    <location>
        <begin position="194"/>
        <end position="215"/>
    </location>
</feature>
<reference evidence="3 4" key="1">
    <citation type="submission" date="2024-04" db="EMBL/GenBank/DDBJ databases">
        <title>Tritrichomonas musculus Genome.</title>
        <authorList>
            <person name="Alves-Ferreira E."/>
            <person name="Grigg M."/>
            <person name="Lorenzi H."/>
            <person name="Galac M."/>
        </authorList>
    </citation>
    <scope>NUCLEOTIDE SEQUENCE [LARGE SCALE GENOMIC DNA]</scope>
    <source>
        <strain evidence="3 4">EAF2021</strain>
    </source>
</reference>